<proteinExistence type="predicted"/>
<comment type="caution">
    <text evidence="1">The sequence shown here is derived from an EMBL/GenBank/DDBJ whole genome shotgun (WGS) entry which is preliminary data.</text>
</comment>
<dbReference type="EMBL" id="JADXDR010000012">
    <property type="protein sequence ID" value="KAI7845865.1"/>
    <property type="molecule type" value="Genomic_DNA"/>
</dbReference>
<protein>
    <submittedName>
        <fullName evidence="1">Uncharacterized protein</fullName>
    </submittedName>
</protein>
<name>A0AAD5E0Q4_9CHLO</name>
<reference evidence="1" key="1">
    <citation type="submission" date="2020-11" db="EMBL/GenBank/DDBJ databases">
        <title>Chlorella ohadii genome sequencing and assembly.</title>
        <authorList>
            <person name="Murik O."/>
            <person name="Treves H."/>
            <person name="Kedem I."/>
            <person name="Shotland Y."/>
            <person name="Kaplan A."/>
        </authorList>
    </citation>
    <scope>NUCLEOTIDE SEQUENCE</scope>
    <source>
        <strain evidence="1">1</strain>
    </source>
</reference>
<evidence type="ECO:0000313" key="1">
    <source>
        <dbReference type="EMBL" id="KAI7845865.1"/>
    </source>
</evidence>
<accession>A0AAD5E0Q4</accession>
<gene>
    <name evidence="1" type="ORF">COHA_000599</name>
</gene>
<keyword evidence="2" id="KW-1185">Reference proteome</keyword>
<organism evidence="1 2">
    <name type="scientific">Chlorella ohadii</name>
    <dbReference type="NCBI Taxonomy" id="2649997"/>
    <lineage>
        <taxon>Eukaryota</taxon>
        <taxon>Viridiplantae</taxon>
        <taxon>Chlorophyta</taxon>
        <taxon>core chlorophytes</taxon>
        <taxon>Trebouxiophyceae</taxon>
        <taxon>Chlorellales</taxon>
        <taxon>Chlorellaceae</taxon>
        <taxon>Chlorella clade</taxon>
        <taxon>Chlorella</taxon>
    </lineage>
</organism>
<dbReference type="Proteomes" id="UP001205105">
    <property type="component" value="Unassembled WGS sequence"/>
</dbReference>
<evidence type="ECO:0000313" key="2">
    <source>
        <dbReference type="Proteomes" id="UP001205105"/>
    </source>
</evidence>
<dbReference type="AlphaFoldDB" id="A0AAD5E0Q4"/>
<sequence>MPSPCLALSCAQQLASAASRPPRSSACLNSAAAARVQPAAAPGRPRLPRRLPPLAALRAVESFNHDFDLDEQQQQKLDELLYSDLFCQQVVRDCKLPEETQVEFTGILFQPVPWSPNSRKGMPQELEEKYYGNEQYTFINVPPVFMFQAKIFQPPRLCAIYKRSDQPSA</sequence>